<proteinExistence type="predicted"/>
<name>A0A0V1FE94_TRIPS</name>
<dbReference type="Proteomes" id="UP000054995">
    <property type="component" value="Unassembled WGS sequence"/>
</dbReference>
<evidence type="ECO:0000256" key="1">
    <source>
        <dbReference type="SAM" id="MobiDB-lite"/>
    </source>
</evidence>
<comment type="caution">
    <text evidence="2">The sequence shown here is derived from an EMBL/GenBank/DDBJ whole genome shotgun (WGS) entry which is preliminary data.</text>
</comment>
<evidence type="ECO:0000313" key="3">
    <source>
        <dbReference type="Proteomes" id="UP000054995"/>
    </source>
</evidence>
<accession>A0A0V1FE94</accession>
<sequence>MTDVEHDDRQPENIITAIKMFLTAPGCLADDDDDHDDDDDDCCWDIFYLSNGATRLINVNAYGRRHLIGQAGEPCTEVAPPSRPADNGAIS</sequence>
<keyword evidence="3" id="KW-1185">Reference proteome</keyword>
<reference evidence="2 3" key="1">
    <citation type="submission" date="2015-01" db="EMBL/GenBank/DDBJ databases">
        <title>Evolution of Trichinella species and genotypes.</title>
        <authorList>
            <person name="Korhonen P.K."/>
            <person name="Edoardo P."/>
            <person name="Giuseppe L.R."/>
            <person name="Gasser R.B."/>
        </authorList>
    </citation>
    <scope>NUCLEOTIDE SEQUENCE [LARGE SCALE GENOMIC DNA]</scope>
    <source>
        <strain evidence="2">ISS470</strain>
    </source>
</reference>
<feature type="region of interest" description="Disordered" evidence="1">
    <location>
        <begin position="71"/>
        <end position="91"/>
    </location>
</feature>
<protein>
    <submittedName>
        <fullName evidence="2">Uncharacterized protein</fullName>
    </submittedName>
</protein>
<dbReference type="AlphaFoldDB" id="A0A0V1FE94"/>
<evidence type="ECO:0000313" key="2">
    <source>
        <dbReference type="EMBL" id="KRY84345.1"/>
    </source>
</evidence>
<dbReference type="EMBL" id="JYDT01000116">
    <property type="protein sequence ID" value="KRY84345.1"/>
    <property type="molecule type" value="Genomic_DNA"/>
</dbReference>
<gene>
    <name evidence="2" type="ORF">T4D_15573</name>
</gene>
<organism evidence="2 3">
    <name type="scientific">Trichinella pseudospiralis</name>
    <name type="common">Parasitic roundworm</name>
    <dbReference type="NCBI Taxonomy" id="6337"/>
    <lineage>
        <taxon>Eukaryota</taxon>
        <taxon>Metazoa</taxon>
        <taxon>Ecdysozoa</taxon>
        <taxon>Nematoda</taxon>
        <taxon>Enoplea</taxon>
        <taxon>Dorylaimia</taxon>
        <taxon>Trichinellida</taxon>
        <taxon>Trichinellidae</taxon>
        <taxon>Trichinella</taxon>
    </lineage>
</organism>